<sequence>MQLSAKFIEIASTELSIMRAALPTQATLPQRSPRATLQSDRTPGTRYDQTDFVPQPHTTVAAAAVTNTTTTLVSTEPTEDLALDASVSDAPLTYLHQASHDVRAAGFCDDTATNDAQNDAQNLLVRVWRGGIGNFGFDLYL</sequence>
<dbReference type="AlphaFoldDB" id="A0A9W6YA07"/>
<accession>A0A9W6YA07</accession>
<organism evidence="2 3">
    <name type="scientific">Phytophthora fragariaefolia</name>
    <dbReference type="NCBI Taxonomy" id="1490495"/>
    <lineage>
        <taxon>Eukaryota</taxon>
        <taxon>Sar</taxon>
        <taxon>Stramenopiles</taxon>
        <taxon>Oomycota</taxon>
        <taxon>Peronosporomycetes</taxon>
        <taxon>Peronosporales</taxon>
        <taxon>Peronosporaceae</taxon>
        <taxon>Phytophthora</taxon>
    </lineage>
</organism>
<evidence type="ECO:0000313" key="2">
    <source>
        <dbReference type="EMBL" id="GMF56147.1"/>
    </source>
</evidence>
<evidence type="ECO:0000256" key="1">
    <source>
        <dbReference type="SAM" id="MobiDB-lite"/>
    </source>
</evidence>
<proteinExistence type="predicted"/>
<comment type="caution">
    <text evidence="2">The sequence shown here is derived from an EMBL/GenBank/DDBJ whole genome shotgun (WGS) entry which is preliminary data.</text>
</comment>
<name>A0A9W6YA07_9STRA</name>
<keyword evidence="3" id="KW-1185">Reference proteome</keyword>
<protein>
    <submittedName>
        <fullName evidence="2">Unnamed protein product</fullName>
    </submittedName>
</protein>
<evidence type="ECO:0000313" key="3">
    <source>
        <dbReference type="Proteomes" id="UP001165121"/>
    </source>
</evidence>
<dbReference type="EMBL" id="BSXT01003917">
    <property type="protein sequence ID" value="GMF56147.1"/>
    <property type="molecule type" value="Genomic_DNA"/>
</dbReference>
<gene>
    <name evidence="2" type="ORF">Pfra01_002378000</name>
</gene>
<dbReference type="Proteomes" id="UP001165121">
    <property type="component" value="Unassembled WGS sequence"/>
</dbReference>
<reference evidence="2" key="1">
    <citation type="submission" date="2023-04" db="EMBL/GenBank/DDBJ databases">
        <title>Phytophthora fragariaefolia NBRC 109709.</title>
        <authorList>
            <person name="Ichikawa N."/>
            <person name="Sato H."/>
            <person name="Tonouchi N."/>
        </authorList>
    </citation>
    <scope>NUCLEOTIDE SEQUENCE</scope>
    <source>
        <strain evidence="2">NBRC 109709</strain>
    </source>
</reference>
<feature type="compositionally biased region" description="Polar residues" evidence="1">
    <location>
        <begin position="26"/>
        <end position="42"/>
    </location>
</feature>
<feature type="region of interest" description="Disordered" evidence="1">
    <location>
        <begin position="26"/>
        <end position="48"/>
    </location>
</feature>